<evidence type="ECO:0000256" key="1">
    <source>
        <dbReference type="SAM" id="Phobius"/>
    </source>
</evidence>
<sequence length="461" mass="52625">MNRQFLSKKRLILWGILAFIFISFLLFPNIFTFRESVPISVTVHINEKGFTPSEINIQVGTEVIFVNIGEQEHWPAGNDHPSHILYDGTNLKTHCDPLFSPKSFDACKGIKKEETWSFVFDKVGTYKFHDHLWPQFEGVITVFQKDFEQFLLTGSNALDVKQYEELKDKLEKIVEDSDPRQAIRELQDLSLLNQKISDQCHDFLHIIGHAGYEKYKSFHEAVEYQEDFCNSGYIHGLFEEYFKSSDNLVFDLGKECKNYAENKRGIDLWNCNHGIGHGFMYFTGGDIDKTLNLCEENLDGGAGITSCQNGAYMEFFNKEELAKEKEYVDSANPLNTCKIRKSSKGDCHLYAPVYFSQTLGKNFVDIFKECKKAELGYEMDCLRGIGMEAMKKNMHTPEAVLELCAQAGSYVKQEACIGGAVGMYILQEGSLSAGENLCEKIGKKHKNACLKEVKRKEIFFK</sequence>
<organism evidence="2 3">
    <name type="scientific">Candidatus Nomurabacteria bacterium RIFCSPHIGHO2_01_FULL_40_20</name>
    <dbReference type="NCBI Taxonomy" id="1801738"/>
    <lineage>
        <taxon>Bacteria</taxon>
        <taxon>Candidatus Nomuraibacteriota</taxon>
    </lineage>
</organism>
<reference evidence="2 3" key="1">
    <citation type="journal article" date="2016" name="Nat. Commun.">
        <title>Thousands of microbial genomes shed light on interconnected biogeochemical processes in an aquifer system.</title>
        <authorList>
            <person name="Anantharaman K."/>
            <person name="Brown C.T."/>
            <person name="Hug L.A."/>
            <person name="Sharon I."/>
            <person name="Castelle C.J."/>
            <person name="Probst A.J."/>
            <person name="Thomas B.C."/>
            <person name="Singh A."/>
            <person name="Wilkins M.J."/>
            <person name="Karaoz U."/>
            <person name="Brodie E.L."/>
            <person name="Williams K.H."/>
            <person name="Hubbard S.S."/>
            <person name="Banfield J.F."/>
        </authorList>
    </citation>
    <scope>NUCLEOTIDE SEQUENCE [LARGE SCALE GENOMIC DNA]</scope>
</reference>
<gene>
    <name evidence="2" type="ORF">A2733_01640</name>
</gene>
<dbReference type="Gene3D" id="2.60.40.420">
    <property type="entry name" value="Cupredoxins - blue copper proteins"/>
    <property type="match status" value="1"/>
</dbReference>
<accession>A0A1F6V390</accession>
<keyword evidence="1" id="KW-1133">Transmembrane helix</keyword>
<evidence type="ECO:0000313" key="2">
    <source>
        <dbReference type="EMBL" id="OGI63916.1"/>
    </source>
</evidence>
<dbReference type="Proteomes" id="UP000178985">
    <property type="component" value="Unassembled WGS sequence"/>
</dbReference>
<protein>
    <recommendedName>
        <fullName evidence="4">EfeO-type cupredoxin-like domain-containing protein</fullName>
    </recommendedName>
</protein>
<dbReference type="InterPro" id="IPR008972">
    <property type="entry name" value="Cupredoxin"/>
</dbReference>
<keyword evidence="1" id="KW-0812">Transmembrane</keyword>
<dbReference type="SUPFAM" id="SSF49503">
    <property type="entry name" value="Cupredoxins"/>
    <property type="match status" value="1"/>
</dbReference>
<name>A0A1F6V390_9BACT</name>
<keyword evidence="1" id="KW-0472">Membrane</keyword>
<evidence type="ECO:0000313" key="3">
    <source>
        <dbReference type="Proteomes" id="UP000178985"/>
    </source>
</evidence>
<comment type="caution">
    <text evidence="2">The sequence shown here is derived from an EMBL/GenBank/DDBJ whole genome shotgun (WGS) entry which is preliminary data.</text>
</comment>
<feature type="transmembrane region" description="Helical" evidence="1">
    <location>
        <begin position="12"/>
        <end position="31"/>
    </location>
</feature>
<evidence type="ECO:0008006" key="4">
    <source>
        <dbReference type="Google" id="ProtNLM"/>
    </source>
</evidence>
<dbReference type="AlphaFoldDB" id="A0A1F6V390"/>
<dbReference type="EMBL" id="MFTO01000011">
    <property type="protein sequence ID" value="OGI63916.1"/>
    <property type="molecule type" value="Genomic_DNA"/>
</dbReference>
<proteinExistence type="predicted"/>